<evidence type="ECO:0000313" key="1">
    <source>
        <dbReference type="EMBL" id="KAH6933024.1"/>
    </source>
</evidence>
<evidence type="ECO:0000313" key="2">
    <source>
        <dbReference type="Proteomes" id="UP000821845"/>
    </source>
</evidence>
<comment type="caution">
    <text evidence="1">The sequence shown here is derived from an EMBL/GenBank/DDBJ whole genome shotgun (WGS) entry which is preliminary data.</text>
</comment>
<reference evidence="1" key="1">
    <citation type="submission" date="2020-05" db="EMBL/GenBank/DDBJ databases">
        <title>Large-scale comparative analyses of tick genomes elucidate their genetic diversity and vector capacities.</title>
        <authorList>
            <person name="Jia N."/>
            <person name="Wang J."/>
            <person name="Shi W."/>
            <person name="Du L."/>
            <person name="Sun Y."/>
            <person name="Zhan W."/>
            <person name="Jiang J."/>
            <person name="Wang Q."/>
            <person name="Zhang B."/>
            <person name="Ji P."/>
            <person name="Sakyi L.B."/>
            <person name="Cui X."/>
            <person name="Yuan T."/>
            <person name="Jiang B."/>
            <person name="Yang W."/>
            <person name="Lam T.T.-Y."/>
            <person name="Chang Q."/>
            <person name="Ding S."/>
            <person name="Wang X."/>
            <person name="Zhu J."/>
            <person name="Ruan X."/>
            <person name="Zhao L."/>
            <person name="Wei J."/>
            <person name="Que T."/>
            <person name="Du C."/>
            <person name="Cheng J."/>
            <person name="Dai P."/>
            <person name="Han X."/>
            <person name="Huang E."/>
            <person name="Gao Y."/>
            <person name="Liu J."/>
            <person name="Shao H."/>
            <person name="Ye R."/>
            <person name="Li L."/>
            <person name="Wei W."/>
            <person name="Wang X."/>
            <person name="Wang C."/>
            <person name="Yang T."/>
            <person name="Huo Q."/>
            <person name="Li W."/>
            <person name="Guo W."/>
            <person name="Chen H."/>
            <person name="Zhou L."/>
            <person name="Ni X."/>
            <person name="Tian J."/>
            <person name="Zhou Y."/>
            <person name="Sheng Y."/>
            <person name="Liu T."/>
            <person name="Pan Y."/>
            <person name="Xia L."/>
            <person name="Li J."/>
            <person name="Zhao F."/>
            <person name="Cao W."/>
        </authorList>
    </citation>
    <scope>NUCLEOTIDE SEQUENCE</scope>
    <source>
        <strain evidence="1">Hyas-2018</strain>
    </source>
</reference>
<organism evidence="1 2">
    <name type="scientific">Hyalomma asiaticum</name>
    <name type="common">Tick</name>
    <dbReference type="NCBI Taxonomy" id="266040"/>
    <lineage>
        <taxon>Eukaryota</taxon>
        <taxon>Metazoa</taxon>
        <taxon>Ecdysozoa</taxon>
        <taxon>Arthropoda</taxon>
        <taxon>Chelicerata</taxon>
        <taxon>Arachnida</taxon>
        <taxon>Acari</taxon>
        <taxon>Parasitiformes</taxon>
        <taxon>Ixodida</taxon>
        <taxon>Ixodoidea</taxon>
        <taxon>Ixodidae</taxon>
        <taxon>Hyalomminae</taxon>
        <taxon>Hyalomma</taxon>
    </lineage>
</organism>
<name>A0ACB7SK33_HYAAI</name>
<proteinExistence type="predicted"/>
<gene>
    <name evidence="1" type="ORF">HPB50_011567</name>
</gene>
<sequence length="524" mass="55747">MESATKASTVNGPPQKATKHQGTRLETQVQGNGYDRAETIEDIISELNATARKDASLAEAFGDVTLNDDGQKSLDALDQWDPVSDSKTSVSSKTDGGELVSVPASTLDEAKSAAVLTDTSVSGEGESIVAFKANETDSQDASKVVEAANGDTDQPLEGKKASECSSTLETDAEKKSVNECNDEEPSGATPNVTVAGGCADEVITSDIKAPDEAVVSPRRTGRQRTASLKSASSSSPLAKAKGSAKVAKKPPEHTETEENDIQSVEPPSKKKLRRSLIKELTEGKGMKGNNDRRGLRSPEQNGTKRGKPMDSKKVQNLASKGKRKAVHEEELPLSDSTTPVGHSSDEGASVACTLSKPKKAKGKAGSSMEGASVSKKSRPLESKDSPAGLDAAVSRSGVTHADGNHFTMLNSLGHSAEAAQLWLPHHFISSDRNLQESVQLSVRRWEPPARPSYLAIEVPSVAAVRAWGPTPNRQRPTVVFGGCDPLNTYVNIHGVRVLLHQLQKVLRITPAIRLTDIFKCFKHV</sequence>
<dbReference type="Proteomes" id="UP000821845">
    <property type="component" value="Chromosome 4"/>
</dbReference>
<keyword evidence="2" id="KW-1185">Reference proteome</keyword>
<dbReference type="EMBL" id="CM023484">
    <property type="protein sequence ID" value="KAH6933024.1"/>
    <property type="molecule type" value="Genomic_DNA"/>
</dbReference>
<accession>A0ACB7SK33</accession>
<protein>
    <submittedName>
        <fullName evidence="1">Uncharacterized protein</fullName>
    </submittedName>
</protein>